<dbReference type="Proteomes" id="UP000887564">
    <property type="component" value="Unplaced"/>
</dbReference>
<name>A0A914R4C8_PAREQ</name>
<evidence type="ECO:0000313" key="2">
    <source>
        <dbReference type="WBParaSite" id="PEQ_0000146401-mRNA-1"/>
    </source>
</evidence>
<organism evidence="1 2">
    <name type="scientific">Parascaris equorum</name>
    <name type="common">Equine roundworm</name>
    <dbReference type="NCBI Taxonomy" id="6256"/>
    <lineage>
        <taxon>Eukaryota</taxon>
        <taxon>Metazoa</taxon>
        <taxon>Ecdysozoa</taxon>
        <taxon>Nematoda</taxon>
        <taxon>Chromadorea</taxon>
        <taxon>Rhabditida</taxon>
        <taxon>Spirurina</taxon>
        <taxon>Ascaridomorpha</taxon>
        <taxon>Ascaridoidea</taxon>
        <taxon>Ascarididae</taxon>
        <taxon>Parascaris</taxon>
    </lineage>
</organism>
<sequence length="97" mass="10586">MSSGRCAEGAKVLVHKDLCIVREIAVHQAVNVLLVQSALMLRSHANDHSLVRHVLCFHRLRSIGTSGWSGTGTAKMKYYACPTESRWVLQSSPGGRG</sequence>
<protein>
    <submittedName>
        <fullName evidence="2">Uncharacterized protein</fullName>
    </submittedName>
</protein>
<accession>A0A914R4C8</accession>
<dbReference type="AlphaFoldDB" id="A0A914R4C8"/>
<evidence type="ECO:0000313" key="1">
    <source>
        <dbReference type="Proteomes" id="UP000887564"/>
    </source>
</evidence>
<keyword evidence="1" id="KW-1185">Reference proteome</keyword>
<dbReference type="WBParaSite" id="PEQ_0000146401-mRNA-1">
    <property type="protein sequence ID" value="PEQ_0000146401-mRNA-1"/>
    <property type="gene ID" value="PEQ_0000146401"/>
</dbReference>
<proteinExistence type="predicted"/>
<reference evidence="2" key="1">
    <citation type="submission" date="2022-11" db="UniProtKB">
        <authorList>
            <consortium name="WormBaseParasite"/>
        </authorList>
    </citation>
    <scope>IDENTIFICATION</scope>
</reference>